<evidence type="ECO:0000313" key="6">
    <source>
        <dbReference type="EMBL" id="CUP49357.1"/>
    </source>
</evidence>
<dbReference type="EMBL" id="CYZE01000039">
    <property type="protein sequence ID" value="CUP49357.1"/>
    <property type="molecule type" value="Genomic_DNA"/>
</dbReference>
<dbReference type="SFLD" id="SFLDS00029">
    <property type="entry name" value="Radical_SAM"/>
    <property type="match status" value="1"/>
</dbReference>
<dbReference type="InterPro" id="IPR013785">
    <property type="entry name" value="Aldolase_TIM"/>
</dbReference>
<accession>A0A174NR61</accession>
<dbReference type="InterPro" id="IPR050377">
    <property type="entry name" value="Radical_SAM_PqqE_MftC-like"/>
</dbReference>
<evidence type="ECO:0000256" key="1">
    <source>
        <dbReference type="ARBA" id="ARBA00022691"/>
    </source>
</evidence>
<evidence type="ECO:0000256" key="2">
    <source>
        <dbReference type="ARBA" id="ARBA00022723"/>
    </source>
</evidence>
<dbReference type="PANTHER" id="PTHR11228">
    <property type="entry name" value="RADICAL SAM DOMAIN PROTEIN"/>
    <property type="match status" value="1"/>
</dbReference>
<reference evidence="6 7" key="1">
    <citation type="submission" date="2015-09" db="EMBL/GenBank/DDBJ databases">
        <authorList>
            <consortium name="Pathogen Informatics"/>
        </authorList>
    </citation>
    <scope>NUCLEOTIDE SEQUENCE [LARGE SCALE GENOMIC DNA]</scope>
    <source>
        <strain evidence="6 7">2789STDY5608850</strain>
    </source>
</reference>
<evidence type="ECO:0000256" key="4">
    <source>
        <dbReference type="ARBA" id="ARBA00023014"/>
    </source>
</evidence>
<dbReference type="GO" id="GO:0003824">
    <property type="term" value="F:catalytic activity"/>
    <property type="evidence" value="ECO:0007669"/>
    <property type="project" value="InterPro"/>
</dbReference>
<dbReference type="InterPro" id="IPR058240">
    <property type="entry name" value="rSAM_sf"/>
</dbReference>
<gene>
    <name evidence="6" type="ORF">ERS852407_06098</name>
</gene>
<dbReference type="GO" id="GO:0051536">
    <property type="term" value="F:iron-sulfur cluster binding"/>
    <property type="evidence" value="ECO:0007669"/>
    <property type="project" value="UniProtKB-KW"/>
</dbReference>
<feature type="domain" description="Radical SAM core" evidence="5">
    <location>
        <begin position="13"/>
        <end position="106"/>
    </location>
</feature>
<dbReference type="SUPFAM" id="SSF102114">
    <property type="entry name" value="Radical SAM enzymes"/>
    <property type="match status" value="1"/>
</dbReference>
<evidence type="ECO:0000313" key="7">
    <source>
        <dbReference type="Proteomes" id="UP000095651"/>
    </source>
</evidence>
<dbReference type="Proteomes" id="UP000095651">
    <property type="component" value="Unassembled WGS sequence"/>
</dbReference>
<dbReference type="PANTHER" id="PTHR11228:SF7">
    <property type="entry name" value="PQQA PEPTIDE CYCLASE"/>
    <property type="match status" value="1"/>
</dbReference>
<evidence type="ECO:0000259" key="5">
    <source>
        <dbReference type="Pfam" id="PF04055"/>
    </source>
</evidence>
<proteinExistence type="predicted"/>
<dbReference type="CDD" id="cd01335">
    <property type="entry name" value="Radical_SAM"/>
    <property type="match status" value="1"/>
</dbReference>
<dbReference type="AlphaFoldDB" id="A0A174NR61"/>
<name>A0A174NR61_9FIRM</name>
<keyword evidence="4" id="KW-0411">Iron-sulfur</keyword>
<keyword evidence="3" id="KW-0408">Iron</keyword>
<keyword evidence="2" id="KW-0479">Metal-binding</keyword>
<dbReference type="Pfam" id="PF04055">
    <property type="entry name" value="Radical_SAM"/>
    <property type="match status" value="1"/>
</dbReference>
<organism evidence="6 7">
    <name type="scientific">Hungatella hathewayi</name>
    <dbReference type="NCBI Taxonomy" id="154046"/>
    <lineage>
        <taxon>Bacteria</taxon>
        <taxon>Bacillati</taxon>
        <taxon>Bacillota</taxon>
        <taxon>Clostridia</taxon>
        <taxon>Lachnospirales</taxon>
        <taxon>Lachnospiraceae</taxon>
        <taxon>Hungatella</taxon>
    </lineage>
</organism>
<dbReference type="RefSeq" id="WP_055660966.1">
    <property type="nucleotide sequence ID" value="NZ_CABIXC010000039.1"/>
</dbReference>
<protein>
    <submittedName>
        <fullName evidence="6">Radical SAM superfamily</fullName>
    </submittedName>
</protein>
<keyword evidence="1" id="KW-0949">S-adenosyl-L-methionine</keyword>
<dbReference type="Gene3D" id="3.20.20.70">
    <property type="entry name" value="Aldolase class I"/>
    <property type="match status" value="1"/>
</dbReference>
<dbReference type="InterPro" id="IPR007197">
    <property type="entry name" value="rSAM"/>
</dbReference>
<sequence length="360" mass="41800">MDLIKRFIECYLPVKTCNMKCKYCYVTQNGWWKNGLPDLTECNAKIESALNMKRLGGRCMINICGTGETLLPPEMPEILKKILNAGHYVMVVTNGTLKSRFEEIIKFPEEMRERLFFKFSFHYLELKRLGKMNDFFNIISMVDNAEISYTVEITPDDGYIPYIDEIKAVCMDKLGALCHVTVTRDEREKEFPLLTKLPREEFVRIWSSFNSELFDFKESVFGEKRREFCYAGLWSFNLNLGTGDIQQCYKGKSMGNIYQDTTAPIKFTAVGNNCADGHCFNAHAFMSFGIIPEIQTPEYAQLRNRTTKDGSEWLKPRMKEFMERRLSEANEELLSNEKKKANIHSFHYKAAIKSLFKSND</sequence>
<evidence type="ECO:0000256" key="3">
    <source>
        <dbReference type="ARBA" id="ARBA00023004"/>
    </source>
</evidence>
<dbReference type="GO" id="GO:0046872">
    <property type="term" value="F:metal ion binding"/>
    <property type="evidence" value="ECO:0007669"/>
    <property type="project" value="UniProtKB-KW"/>
</dbReference>